<organism evidence="2 3">
    <name type="scientific">Arachis hypogaea</name>
    <name type="common">Peanut</name>
    <dbReference type="NCBI Taxonomy" id="3818"/>
    <lineage>
        <taxon>Eukaryota</taxon>
        <taxon>Viridiplantae</taxon>
        <taxon>Streptophyta</taxon>
        <taxon>Embryophyta</taxon>
        <taxon>Tracheophyta</taxon>
        <taxon>Spermatophyta</taxon>
        <taxon>Magnoliopsida</taxon>
        <taxon>eudicotyledons</taxon>
        <taxon>Gunneridae</taxon>
        <taxon>Pentapetalae</taxon>
        <taxon>rosids</taxon>
        <taxon>fabids</taxon>
        <taxon>Fabales</taxon>
        <taxon>Fabaceae</taxon>
        <taxon>Papilionoideae</taxon>
        <taxon>50 kb inversion clade</taxon>
        <taxon>dalbergioids sensu lato</taxon>
        <taxon>Dalbergieae</taxon>
        <taxon>Pterocarpus clade</taxon>
        <taxon>Arachis</taxon>
    </lineage>
</organism>
<dbReference type="PANTHER" id="PTHR46033:SF8">
    <property type="entry name" value="PROTEIN MAINTENANCE OF MERISTEMS-LIKE"/>
    <property type="match status" value="1"/>
</dbReference>
<reference evidence="2 3" key="1">
    <citation type="submission" date="2019-01" db="EMBL/GenBank/DDBJ databases">
        <title>Sequencing of cultivated peanut Arachis hypogaea provides insights into genome evolution and oil improvement.</title>
        <authorList>
            <person name="Chen X."/>
        </authorList>
    </citation>
    <scope>NUCLEOTIDE SEQUENCE [LARGE SCALE GENOMIC DNA]</scope>
    <source>
        <strain evidence="3">cv. Fuhuasheng</strain>
        <tissue evidence="2">Leaves</tissue>
    </source>
</reference>
<dbReference type="Proteomes" id="UP000289738">
    <property type="component" value="Chromosome A08"/>
</dbReference>
<proteinExistence type="predicted"/>
<name>A0A445BXP5_ARAHY</name>
<dbReference type="Pfam" id="PF10536">
    <property type="entry name" value="PMD"/>
    <property type="match status" value="1"/>
</dbReference>
<dbReference type="PANTHER" id="PTHR46033">
    <property type="entry name" value="PROTEIN MAIN-LIKE 2"/>
    <property type="match status" value="1"/>
</dbReference>
<dbReference type="GO" id="GO:0010073">
    <property type="term" value="P:meristem maintenance"/>
    <property type="evidence" value="ECO:0007669"/>
    <property type="project" value="InterPro"/>
</dbReference>
<comment type="caution">
    <text evidence="2">The sequence shown here is derived from an EMBL/GenBank/DDBJ whole genome shotgun (WGS) entry which is preliminary data.</text>
</comment>
<feature type="domain" description="Aminotransferase-like plant mobile" evidence="1">
    <location>
        <begin position="18"/>
        <end position="215"/>
    </location>
</feature>
<evidence type="ECO:0000313" key="3">
    <source>
        <dbReference type="Proteomes" id="UP000289738"/>
    </source>
</evidence>
<gene>
    <name evidence="2" type="ORF">Ahy_A08g039908</name>
</gene>
<dbReference type="InterPro" id="IPR044824">
    <property type="entry name" value="MAIN-like"/>
</dbReference>
<keyword evidence="3" id="KW-1185">Reference proteome</keyword>
<protein>
    <recommendedName>
        <fullName evidence="1">Aminotransferase-like plant mobile domain-containing protein</fullName>
    </recommendedName>
</protein>
<dbReference type="AlphaFoldDB" id="A0A445BXP5"/>
<evidence type="ECO:0000259" key="1">
    <source>
        <dbReference type="Pfam" id="PF10536"/>
    </source>
</evidence>
<dbReference type="InterPro" id="IPR019557">
    <property type="entry name" value="AminoTfrase-like_pln_mobile"/>
</dbReference>
<sequence>MEQLFGARPLVVAQQASQRKESFTLKLMWLRDRVRQMPSTDEPETLRQYARCYIMLLIGGYLLTDKSNILMHIRWQPLFWDFAECRALSWGLDVLVWTYQSLCLAAQRASQTLPRNLPVSASYEVIKYYSLNIVVNSYGVLLNESFVGLQQQNRDQHQAKVLHWRVSINRLQFDEFAWIVYDDPAMQALCPHWFREEEEWGTWLSTVLLVCFNIVRLGRSISPPLGVVRMSGGRSDSSSGTMVGPRGSTLVAGSPCIISKSGRHGPSSRHPMHDWVRTQHHPMPLCPHRLVRDKGKLHLVHLEHSFLFVQRMHIRGPLNASYGAPSKCVVARIVEMLE</sequence>
<accession>A0A445BXP5</accession>
<dbReference type="EMBL" id="SDMP01000008">
    <property type="protein sequence ID" value="RYR43509.1"/>
    <property type="molecule type" value="Genomic_DNA"/>
</dbReference>
<evidence type="ECO:0000313" key="2">
    <source>
        <dbReference type="EMBL" id="RYR43509.1"/>
    </source>
</evidence>